<dbReference type="InterPro" id="IPR036388">
    <property type="entry name" value="WH-like_DNA-bd_sf"/>
</dbReference>
<dbReference type="NCBIfam" id="TIGR01764">
    <property type="entry name" value="excise"/>
    <property type="match status" value="1"/>
</dbReference>
<protein>
    <submittedName>
        <fullName evidence="2">Helix-turn-helix transcriptional regulator</fullName>
    </submittedName>
</protein>
<dbReference type="InterPro" id="IPR041657">
    <property type="entry name" value="HTH_17"/>
</dbReference>
<dbReference type="EMBL" id="JBHTLX010000005">
    <property type="protein sequence ID" value="MFD1246814.1"/>
    <property type="molecule type" value="Genomic_DNA"/>
</dbReference>
<dbReference type="RefSeq" id="WP_367917709.1">
    <property type="nucleotide sequence ID" value="NZ_BAABAC010000005.1"/>
</dbReference>
<proteinExistence type="predicted"/>
<dbReference type="InterPro" id="IPR010093">
    <property type="entry name" value="SinI_DNA-bd"/>
</dbReference>
<evidence type="ECO:0000313" key="3">
    <source>
        <dbReference type="Proteomes" id="UP001597229"/>
    </source>
</evidence>
<evidence type="ECO:0000313" key="2">
    <source>
        <dbReference type="EMBL" id="MFD1246814.1"/>
    </source>
</evidence>
<gene>
    <name evidence="2" type="ORF">ACFQ3F_03335</name>
</gene>
<comment type="caution">
    <text evidence="2">The sequence shown here is derived from an EMBL/GenBank/DDBJ whole genome shotgun (WGS) entry which is preliminary data.</text>
</comment>
<feature type="domain" description="Helix-turn-helix" evidence="1">
    <location>
        <begin position="17"/>
        <end position="68"/>
    </location>
</feature>
<dbReference type="SUPFAM" id="SSF46955">
    <property type="entry name" value="Putative DNA-binding domain"/>
    <property type="match status" value="1"/>
</dbReference>
<dbReference type="Proteomes" id="UP001597229">
    <property type="component" value="Unassembled WGS sequence"/>
</dbReference>
<keyword evidence="3" id="KW-1185">Reference proteome</keyword>
<dbReference type="Pfam" id="PF12728">
    <property type="entry name" value="HTH_17"/>
    <property type="match status" value="1"/>
</dbReference>
<name>A0ABW3VVV9_9ACTN</name>
<evidence type="ECO:0000259" key="1">
    <source>
        <dbReference type="Pfam" id="PF12728"/>
    </source>
</evidence>
<dbReference type="InterPro" id="IPR009061">
    <property type="entry name" value="DNA-bd_dom_put_sf"/>
</dbReference>
<dbReference type="Gene3D" id="1.10.10.10">
    <property type="entry name" value="Winged helix-like DNA-binding domain superfamily/Winged helix DNA-binding domain"/>
    <property type="match status" value="1"/>
</dbReference>
<organism evidence="2 3">
    <name type="scientific">Nocardioides ginsengisoli</name>
    <dbReference type="NCBI Taxonomy" id="363868"/>
    <lineage>
        <taxon>Bacteria</taxon>
        <taxon>Bacillati</taxon>
        <taxon>Actinomycetota</taxon>
        <taxon>Actinomycetes</taxon>
        <taxon>Propionibacteriales</taxon>
        <taxon>Nocardioidaceae</taxon>
        <taxon>Nocardioides</taxon>
    </lineage>
</organism>
<reference evidence="3" key="1">
    <citation type="journal article" date="2019" name="Int. J. Syst. Evol. Microbiol.">
        <title>The Global Catalogue of Microorganisms (GCM) 10K type strain sequencing project: providing services to taxonomists for standard genome sequencing and annotation.</title>
        <authorList>
            <consortium name="The Broad Institute Genomics Platform"/>
            <consortium name="The Broad Institute Genome Sequencing Center for Infectious Disease"/>
            <person name="Wu L."/>
            <person name="Ma J."/>
        </authorList>
    </citation>
    <scope>NUCLEOTIDE SEQUENCE [LARGE SCALE GENOMIC DNA]</scope>
    <source>
        <strain evidence="3">CCUG 52478</strain>
    </source>
</reference>
<sequence length="79" mass="8726">MTTHATHHSGPAGLDQLLGVEELASYLGVPVKTVYDWRQSGRGPCAIRVGRHLKYAVADVRDWLDSRRESSPGHVSDEE</sequence>
<accession>A0ABW3VVV9</accession>